<dbReference type="PANTHER" id="PTHR41532">
    <property type="entry name" value="FIXS PROTEIN"/>
    <property type="match status" value="1"/>
</dbReference>
<dbReference type="EMBL" id="JAGETX010000006">
    <property type="protein sequence ID" value="MBO3271408.1"/>
    <property type="molecule type" value="Genomic_DNA"/>
</dbReference>
<evidence type="ECO:0000313" key="2">
    <source>
        <dbReference type="Proteomes" id="UP000670527"/>
    </source>
</evidence>
<dbReference type="Pfam" id="PF03597">
    <property type="entry name" value="FixS"/>
    <property type="match status" value="1"/>
</dbReference>
<dbReference type="NCBIfam" id="TIGR00847">
    <property type="entry name" value="ccoS"/>
    <property type="match status" value="1"/>
</dbReference>
<sequence length="53" mass="5849">MNIIFILIGISLTVALTFLGAFLWAVRSGQYDDDYTPSVRVLFEDESPTGPTP</sequence>
<comment type="caution">
    <text evidence="1">The sequence shown here is derived from an EMBL/GenBank/DDBJ whole genome shotgun (WGS) entry which is preliminary data.</text>
</comment>
<reference evidence="1 2" key="1">
    <citation type="submission" date="2021-03" db="EMBL/GenBank/DDBJ databases">
        <authorList>
            <person name="Kim M.K."/>
        </authorList>
    </citation>
    <scope>NUCLEOTIDE SEQUENCE [LARGE SCALE GENOMIC DNA]</scope>
    <source>
        <strain evidence="1 2">BT507</strain>
    </source>
</reference>
<name>A0ABS3TDZ7_9BACT</name>
<dbReference type="InterPro" id="IPR004714">
    <property type="entry name" value="Cyt_oxidase_maturation_cbb3"/>
</dbReference>
<dbReference type="Proteomes" id="UP000670527">
    <property type="component" value="Unassembled WGS sequence"/>
</dbReference>
<evidence type="ECO:0000313" key="1">
    <source>
        <dbReference type="EMBL" id="MBO3271408.1"/>
    </source>
</evidence>
<protein>
    <submittedName>
        <fullName evidence="1">Cbb3-type cytochrome oxidase assembly protein CcoS</fullName>
    </submittedName>
</protein>
<accession>A0ABS3TDZ7</accession>
<dbReference type="RefSeq" id="WP_185282446.1">
    <property type="nucleotide sequence ID" value="NZ_JAGETX010000006.1"/>
</dbReference>
<organism evidence="1 2">
    <name type="scientific">Hymenobacter defluvii</name>
    <dbReference type="NCBI Taxonomy" id="2054411"/>
    <lineage>
        <taxon>Bacteria</taxon>
        <taxon>Pseudomonadati</taxon>
        <taxon>Bacteroidota</taxon>
        <taxon>Cytophagia</taxon>
        <taxon>Cytophagales</taxon>
        <taxon>Hymenobacteraceae</taxon>
        <taxon>Hymenobacter</taxon>
    </lineage>
</organism>
<proteinExistence type="predicted"/>
<keyword evidence="2" id="KW-1185">Reference proteome</keyword>
<dbReference type="PANTHER" id="PTHR41532:SF1">
    <property type="entry name" value="FIXS PROTEIN"/>
    <property type="match status" value="1"/>
</dbReference>
<gene>
    <name evidence="1" type="primary">ccoS</name>
    <name evidence="1" type="ORF">J4D97_12155</name>
</gene>